<evidence type="ECO:0000313" key="1">
    <source>
        <dbReference type="EMBL" id="SBR97811.1"/>
    </source>
</evidence>
<keyword evidence="1" id="KW-0472">Membrane</keyword>
<reference evidence="1" key="1">
    <citation type="submission" date="2016-05" db="EMBL/GenBank/DDBJ databases">
        <authorList>
            <person name="Lavstsen T."/>
            <person name="Jespersen J.S."/>
        </authorList>
    </citation>
    <scope>NUCLEOTIDE SEQUENCE</scope>
    <source>
        <tissue evidence="1">Brain</tissue>
    </source>
</reference>
<dbReference type="AlphaFoldDB" id="A0A1A8QW05"/>
<organism evidence="1">
    <name type="scientific">Nothobranchius pienaari</name>
    <dbReference type="NCBI Taxonomy" id="704102"/>
    <lineage>
        <taxon>Eukaryota</taxon>
        <taxon>Metazoa</taxon>
        <taxon>Chordata</taxon>
        <taxon>Craniata</taxon>
        <taxon>Vertebrata</taxon>
        <taxon>Euteleostomi</taxon>
        <taxon>Actinopterygii</taxon>
        <taxon>Neopterygii</taxon>
        <taxon>Teleostei</taxon>
        <taxon>Neoteleostei</taxon>
        <taxon>Acanthomorphata</taxon>
        <taxon>Ovalentaria</taxon>
        <taxon>Atherinomorphae</taxon>
        <taxon>Cyprinodontiformes</taxon>
        <taxon>Nothobranchiidae</taxon>
        <taxon>Nothobranchius</taxon>
    </lineage>
</organism>
<accession>A0A1A8QW05</accession>
<dbReference type="EMBL" id="HAEG01014517">
    <property type="protein sequence ID" value="SBR97811.1"/>
    <property type="molecule type" value="Transcribed_RNA"/>
</dbReference>
<gene>
    <name evidence="1" type="primary">TMEM74B</name>
</gene>
<sequence>FNKREEAACCCCSLQVVISDSRNTAAEMPNSKEGWFGAQTWKKMSLLVDG</sequence>
<proteinExistence type="predicted"/>
<keyword evidence="1" id="KW-0812">Transmembrane</keyword>
<reference evidence="1" key="2">
    <citation type="submission" date="2016-06" db="EMBL/GenBank/DDBJ databases">
        <title>The genome of a short-lived fish provides insights into sex chromosome evolution and the genetic control of aging.</title>
        <authorList>
            <person name="Reichwald K."/>
            <person name="Felder M."/>
            <person name="Petzold A."/>
            <person name="Koch P."/>
            <person name="Groth M."/>
            <person name="Platzer M."/>
        </authorList>
    </citation>
    <scope>NUCLEOTIDE SEQUENCE</scope>
    <source>
        <tissue evidence="1">Brain</tissue>
    </source>
</reference>
<name>A0A1A8QW05_9TELE</name>
<protein>
    <submittedName>
        <fullName evidence="1">Transmembrane protein 74B</fullName>
    </submittedName>
</protein>
<feature type="non-terminal residue" evidence="1">
    <location>
        <position position="1"/>
    </location>
</feature>